<protein>
    <recommendedName>
        <fullName evidence="1">RNase H type-1 domain-containing protein</fullName>
    </recommendedName>
</protein>
<dbReference type="InterPro" id="IPR012337">
    <property type="entry name" value="RNaseH-like_sf"/>
</dbReference>
<dbReference type="GO" id="GO:0003676">
    <property type="term" value="F:nucleic acid binding"/>
    <property type="evidence" value="ECO:0007669"/>
    <property type="project" value="InterPro"/>
</dbReference>
<accession>A0AAP0S549</accession>
<dbReference type="InterPro" id="IPR036397">
    <property type="entry name" value="RNaseH_sf"/>
</dbReference>
<dbReference type="GO" id="GO:0004523">
    <property type="term" value="F:RNA-DNA hybrid ribonuclease activity"/>
    <property type="evidence" value="ECO:0007669"/>
    <property type="project" value="InterPro"/>
</dbReference>
<dbReference type="PANTHER" id="PTHR47074:SF11">
    <property type="entry name" value="REVERSE TRANSCRIPTASE-LIKE PROTEIN"/>
    <property type="match status" value="1"/>
</dbReference>
<dbReference type="SUPFAM" id="SSF53098">
    <property type="entry name" value="Ribonuclease H-like"/>
    <property type="match status" value="1"/>
</dbReference>
<evidence type="ECO:0000313" key="3">
    <source>
        <dbReference type="Proteomes" id="UP001415857"/>
    </source>
</evidence>
<dbReference type="Gene3D" id="3.30.420.10">
    <property type="entry name" value="Ribonuclease H-like superfamily/Ribonuclease H"/>
    <property type="match status" value="1"/>
</dbReference>
<dbReference type="InterPro" id="IPR002156">
    <property type="entry name" value="RNaseH_domain"/>
</dbReference>
<keyword evidence="3" id="KW-1185">Reference proteome</keyword>
<dbReference type="Proteomes" id="UP001415857">
    <property type="component" value="Unassembled WGS sequence"/>
</dbReference>
<gene>
    <name evidence="2" type="ORF">L1049_016127</name>
</gene>
<reference evidence="2 3" key="1">
    <citation type="journal article" date="2024" name="Plant J.">
        <title>Genome sequences and population genomics reveal climatic adaptation and genomic divergence between two closely related sweetgum species.</title>
        <authorList>
            <person name="Xu W.Q."/>
            <person name="Ren C.Q."/>
            <person name="Zhang X.Y."/>
            <person name="Comes H.P."/>
            <person name="Liu X.H."/>
            <person name="Li Y.G."/>
            <person name="Kettle C.J."/>
            <person name="Jalonen R."/>
            <person name="Gaisberger H."/>
            <person name="Ma Y.Z."/>
            <person name="Qiu Y.X."/>
        </authorList>
    </citation>
    <scope>NUCLEOTIDE SEQUENCE [LARGE SCALE GENOMIC DNA]</scope>
    <source>
        <strain evidence="2">Hangzhou</strain>
    </source>
</reference>
<dbReference type="InterPro" id="IPR044730">
    <property type="entry name" value="RNase_H-like_dom_plant"/>
</dbReference>
<proteinExistence type="predicted"/>
<dbReference type="PANTHER" id="PTHR47074">
    <property type="entry name" value="BNAC02G40300D PROTEIN"/>
    <property type="match status" value="1"/>
</dbReference>
<feature type="domain" description="RNase H type-1" evidence="1">
    <location>
        <begin position="1"/>
        <end position="82"/>
    </location>
</feature>
<dbReference type="CDD" id="cd06222">
    <property type="entry name" value="RNase_H_like"/>
    <property type="match status" value="1"/>
</dbReference>
<dbReference type="InterPro" id="IPR052929">
    <property type="entry name" value="RNase_H-like_EbsB-rel"/>
</dbReference>
<sequence>MVEALAMREGIRFAIEMGIKGLMVEGDAKRVIKCMTGRKEMVEEIAIICDDTLLLVDEAKVVDFCYIPRKHNCATDVMAKHALRVDDFEVWLEDPPAWLSPFLEEDMPIIM</sequence>
<name>A0AAP0S549_LIQFO</name>
<evidence type="ECO:0000259" key="1">
    <source>
        <dbReference type="Pfam" id="PF13456"/>
    </source>
</evidence>
<dbReference type="Pfam" id="PF13456">
    <property type="entry name" value="RVT_3"/>
    <property type="match status" value="1"/>
</dbReference>
<dbReference type="EMBL" id="JBBPBK010000003">
    <property type="protein sequence ID" value="KAK9287689.1"/>
    <property type="molecule type" value="Genomic_DNA"/>
</dbReference>
<dbReference type="AlphaFoldDB" id="A0AAP0S549"/>
<organism evidence="2 3">
    <name type="scientific">Liquidambar formosana</name>
    <name type="common">Formosan gum</name>
    <dbReference type="NCBI Taxonomy" id="63359"/>
    <lineage>
        <taxon>Eukaryota</taxon>
        <taxon>Viridiplantae</taxon>
        <taxon>Streptophyta</taxon>
        <taxon>Embryophyta</taxon>
        <taxon>Tracheophyta</taxon>
        <taxon>Spermatophyta</taxon>
        <taxon>Magnoliopsida</taxon>
        <taxon>eudicotyledons</taxon>
        <taxon>Gunneridae</taxon>
        <taxon>Pentapetalae</taxon>
        <taxon>Saxifragales</taxon>
        <taxon>Altingiaceae</taxon>
        <taxon>Liquidambar</taxon>
    </lineage>
</organism>
<comment type="caution">
    <text evidence="2">The sequence shown here is derived from an EMBL/GenBank/DDBJ whole genome shotgun (WGS) entry which is preliminary data.</text>
</comment>
<evidence type="ECO:0000313" key="2">
    <source>
        <dbReference type="EMBL" id="KAK9287689.1"/>
    </source>
</evidence>